<organism evidence="1 2">
    <name type="scientific">Panagrolaimus sp. JU765</name>
    <dbReference type="NCBI Taxonomy" id="591449"/>
    <lineage>
        <taxon>Eukaryota</taxon>
        <taxon>Metazoa</taxon>
        <taxon>Ecdysozoa</taxon>
        <taxon>Nematoda</taxon>
        <taxon>Chromadorea</taxon>
        <taxon>Rhabditida</taxon>
        <taxon>Tylenchina</taxon>
        <taxon>Panagrolaimomorpha</taxon>
        <taxon>Panagrolaimoidea</taxon>
        <taxon>Panagrolaimidae</taxon>
        <taxon>Panagrolaimus</taxon>
    </lineage>
</organism>
<accession>A0AC34R0W0</accession>
<name>A0AC34R0W0_9BILA</name>
<evidence type="ECO:0000313" key="2">
    <source>
        <dbReference type="WBParaSite" id="JU765_v2.g2352.t1"/>
    </source>
</evidence>
<reference evidence="2" key="1">
    <citation type="submission" date="2022-11" db="UniProtKB">
        <authorList>
            <consortium name="WormBaseParasite"/>
        </authorList>
    </citation>
    <scope>IDENTIFICATION</scope>
</reference>
<proteinExistence type="predicted"/>
<sequence length="210" mass="24504">MPDYVDVYTPEYTTCCLLWHVRKAASFIGYLSLVLAIIGLRCVWVLLKYVTYTPAYIAINIITIPFVIIVFIFILYQSNDSANGMDSIAESSTQFPIFSKTKFDDPWSNFVQMYKSKQLSTPFPIFSNSNYNSFSSIVETQKENNDLLRNVSRNEFISYIILFIYVGIIKVYFWIIVMKAKKYMEKEICTGNVRRQEFIVQMQPIVVEEQ</sequence>
<protein>
    <submittedName>
        <fullName evidence="2">Uncharacterized protein</fullName>
    </submittedName>
</protein>
<dbReference type="WBParaSite" id="JU765_v2.g2352.t1">
    <property type="protein sequence ID" value="JU765_v2.g2352.t1"/>
    <property type="gene ID" value="JU765_v2.g2352"/>
</dbReference>
<dbReference type="Proteomes" id="UP000887576">
    <property type="component" value="Unplaced"/>
</dbReference>
<evidence type="ECO:0000313" key="1">
    <source>
        <dbReference type="Proteomes" id="UP000887576"/>
    </source>
</evidence>